<evidence type="ECO:0000313" key="4">
    <source>
        <dbReference type="EMBL" id="KAF1974093.1"/>
    </source>
</evidence>
<dbReference type="Pfam" id="PF00172">
    <property type="entry name" value="Zn_clus"/>
    <property type="match status" value="1"/>
</dbReference>
<feature type="compositionally biased region" description="Polar residues" evidence="2">
    <location>
        <begin position="313"/>
        <end position="332"/>
    </location>
</feature>
<dbReference type="OrthoDB" id="3921198at2759"/>
<gene>
    <name evidence="4" type="ORF">BU23DRAFT_123272</name>
</gene>
<protein>
    <recommendedName>
        <fullName evidence="3">Zn(2)-C6 fungal-type domain-containing protein</fullName>
    </recommendedName>
</protein>
<organism evidence="4 5">
    <name type="scientific">Bimuria novae-zelandiae CBS 107.79</name>
    <dbReference type="NCBI Taxonomy" id="1447943"/>
    <lineage>
        <taxon>Eukaryota</taxon>
        <taxon>Fungi</taxon>
        <taxon>Dikarya</taxon>
        <taxon>Ascomycota</taxon>
        <taxon>Pezizomycotina</taxon>
        <taxon>Dothideomycetes</taxon>
        <taxon>Pleosporomycetidae</taxon>
        <taxon>Pleosporales</taxon>
        <taxon>Massarineae</taxon>
        <taxon>Didymosphaeriaceae</taxon>
        <taxon>Bimuria</taxon>
    </lineage>
</organism>
<reference evidence="4" key="1">
    <citation type="journal article" date="2020" name="Stud. Mycol.">
        <title>101 Dothideomycetes genomes: a test case for predicting lifestyles and emergence of pathogens.</title>
        <authorList>
            <person name="Haridas S."/>
            <person name="Albert R."/>
            <person name="Binder M."/>
            <person name="Bloem J."/>
            <person name="Labutti K."/>
            <person name="Salamov A."/>
            <person name="Andreopoulos B."/>
            <person name="Baker S."/>
            <person name="Barry K."/>
            <person name="Bills G."/>
            <person name="Bluhm B."/>
            <person name="Cannon C."/>
            <person name="Castanera R."/>
            <person name="Culley D."/>
            <person name="Daum C."/>
            <person name="Ezra D."/>
            <person name="Gonzalez J."/>
            <person name="Henrissat B."/>
            <person name="Kuo A."/>
            <person name="Liang C."/>
            <person name="Lipzen A."/>
            <person name="Lutzoni F."/>
            <person name="Magnuson J."/>
            <person name="Mondo S."/>
            <person name="Nolan M."/>
            <person name="Ohm R."/>
            <person name="Pangilinan J."/>
            <person name="Park H.-J."/>
            <person name="Ramirez L."/>
            <person name="Alfaro M."/>
            <person name="Sun H."/>
            <person name="Tritt A."/>
            <person name="Yoshinaga Y."/>
            <person name="Zwiers L.-H."/>
            <person name="Turgeon B."/>
            <person name="Goodwin S."/>
            <person name="Spatafora J."/>
            <person name="Crous P."/>
            <person name="Grigoriev I."/>
        </authorList>
    </citation>
    <scope>NUCLEOTIDE SEQUENCE</scope>
    <source>
        <strain evidence="4">CBS 107.79</strain>
    </source>
</reference>
<dbReference type="SUPFAM" id="SSF57701">
    <property type="entry name" value="Zn2/Cys6 DNA-binding domain"/>
    <property type="match status" value="1"/>
</dbReference>
<dbReference type="Proteomes" id="UP000800036">
    <property type="component" value="Unassembled WGS sequence"/>
</dbReference>
<evidence type="ECO:0000256" key="2">
    <source>
        <dbReference type="SAM" id="MobiDB-lite"/>
    </source>
</evidence>
<evidence type="ECO:0000259" key="3">
    <source>
        <dbReference type="PROSITE" id="PS50048"/>
    </source>
</evidence>
<dbReference type="PROSITE" id="PS50048">
    <property type="entry name" value="ZN2_CY6_FUNGAL_2"/>
    <property type="match status" value="1"/>
</dbReference>
<dbReference type="InterPro" id="IPR036864">
    <property type="entry name" value="Zn2-C6_fun-type_DNA-bd_sf"/>
</dbReference>
<dbReference type="EMBL" id="ML976677">
    <property type="protein sequence ID" value="KAF1974093.1"/>
    <property type="molecule type" value="Genomic_DNA"/>
</dbReference>
<dbReference type="InterPro" id="IPR001138">
    <property type="entry name" value="Zn2Cys6_DnaBD"/>
</dbReference>
<keyword evidence="1" id="KW-0539">Nucleus</keyword>
<dbReference type="GO" id="GO:0008270">
    <property type="term" value="F:zinc ion binding"/>
    <property type="evidence" value="ECO:0007669"/>
    <property type="project" value="InterPro"/>
</dbReference>
<dbReference type="AlphaFoldDB" id="A0A6A5V9L6"/>
<dbReference type="GO" id="GO:0000981">
    <property type="term" value="F:DNA-binding transcription factor activity, RNA polymerase II-specific"/>
    <property type="evidence" value="ECO:0007669"/>
    <property type="project" value="InterPro"/>
</dbReference>
<evidence type="ECO:0000313" key="5">
    <source>
        <dbReference type="Proteomes" id="UP000800036"/>
    </source>
</evidence>
<sequence>MASSSRRMSALAQELSTEEGWQNLVAWDGELYDPLFQGEVGIEDTSNRNAYGDSFTSNAAESVTSEQSYIPSITTPSFEGPSSFDYVTSRPASVTGEPSSFDHGHSWLSGFPSYTTSATSPLAIQTGIPNHGSFEACETMLSPGQVPPASPFLDAHSWGSSSSYQTAPTSGLFNPHVSGTPHSFSGLDVYNSQALVNVGTWAEPSVEPLIEVHQEDGSGAMPIPIPYVGTHREGNVFTTHSWNEYQPSYHFQTSQARAITIPQPHRRSVDARSNHLSRVNLERHPSLRRQSQQGFRGVPPILSVSPEHKRVSRTVQLTRSLSNPRRSRNGSLATPPIPADLGWVSYQPDEQQRLKPSGAEGGQRRHKGRTGPLSAQLRSEAAVMRHVGSCSNCRKRKEKCDPGTPCKSCIIHFGSDLVNHPCRERLVSGLARVFLAERHGWHPTARPISGIYQVDAESYSVPIIFGFGSTLHIPVSIVRFEDTMTDLLHEHTIYSWPPNASPSETHTHAVLPATLTPEALSDLETLLDTHLSLLVDQHFSSFPLFCSPLRILRHVYVYTRSLAAPSPHAHLLCQALKLLVLVHVGGDITLPPPHTSPPLAHLVHTTTPSLPQDVTPTPCFLRAQFGAIMPGLALKLMREALVSLEQLFLRRALDEWPVALAAFLVLLMSVESIQYHAAKLPYHHAHDTPLAAQSQSQSSQRERERDFAADDEGVRQLLEFYQACFGACHARLGPNWQGDVDVGARQGSVKSAEDKFVESVREAVRGAGVGYLEAKAREAQEEGDMGFFFDRLVARLLVLDLEGVK</sequence>
<dbReference type="InterPro" id="IPR052973">
    <property type="entry name" value="Fungal_sec-metab_reg_TF"/>
</dbReference>
<proteinExistence type="predicted"/>
<keyword evidence="5" id="KW-1185">Reference proteome</keyword>
<name>A0A6A5V9L6_9PLEO</name>
<dbReference type="CDD" id="cd00067">
    <property type="entry name" value="GAL4"/>
    <property type="match status" value="1"/>
</dbReference>
<dbReference type="PANTHER" id="PTHR35392">
    <property type="entry name" value="ZN(II)2CYS6 TRANSCRIPTION FACTOR (EUROFUNG)-RELATED-RELATED"/>
    <property type="match status" value="1"/>
</dbReference>
<feature type="region of interest" description="Disordered" evidence="2">
    <location>
        <begin position="285"/>
        <end position="374"/>
    </location>
</feature>
<feature type="domain" description="Zn(2)-C6 fungal-type" evidence="3">
    <location>
        <begin position="389"/>
        <end position="424"/>
    </location>
</feature>
<evidence type="ECO:0000256" key="1">
    <source>
        <dbReference type="ARBA" id="ARBA00023242"/>
    </source>
</evidence>
<accession>A0A6A5V9L6</accession>